<organism evidence="11 12">
    <name type="scientific">Candidatus Kutchimonas denitrificans</name>
    <dbReference type="NCBI Taxonomy" id="3056748"/>
    <lineage>
        <taxon>Bacteria</taxon>
        <taxon>Pseudomonadati</taxon>
        <taxon>Gemmatimonadota</taxon>
        <taxon>Gemmatimonadia</taxon>
        <taxon>Candidatus Palauibacterales</taxon>
        <taxon>Candidatus Palauibacteraceae</taxon>
        <taxon>Candidatus Kutchimonas</taxon>
    </lineage>
</organism>
<comment type="similarity">
    <text evidence="3 8">Belongs to the HMBS family.</text>
</comment>
<dbReference type="PANTHER" id="PTHR11557:SF0">
    <property type="entry name" value="PORPHOBILINOGEN DEAMINASE"/>
    <property type="match status" value="1"/>
</dbReference>
<reference evidence="11 12" key="1">
    <citation type="submission" date="2020-01" db="EMBL/GenBank/DDBJ databases">
        <title>Genomes assembled from Gulf of Kutch pelagic sediment metagenomes.</title>
        <authorList>
            <person name="Chandrashekar M."/>
            <person name="Mahajan M.S."/>
            <person name="Dave K.J."/>
            <person name="Vatsa P."/>
            <person name="Nathani N.M."/>
        </authorList>
    </citation>
    <scope>NUCLEOTIDE SEQUENCE [LARGE SCALE GENOMIC DNA]</scope>
    <source>
        <strain evidence="11">KS3-K002</strain>
    </source>
</reference>
<dbReference type="InterPro" id="IPR022418">
    <property type="entry name" value="Porphobilinogen_deaminase_C"/>
</dbReference>
<evidence type="ECO:0000256" key="2">
    <source>
        <dbReference type="ARBA" id="ARBA00004735"/>
    </source>
</evidence>
<proteinExistence type="inferred from homology"/>
<dbReference type="Pfam" id="PF03900">
    <property type="entry name" value="Porphobil_deamC"/>
    <property type="match status" value="1"/>
</dbReference>
<dbReference type="FunFam" id="3.40.190.10:FF:000005">
    <property type="entry name" value="Porphobilinogen deaminase"/>
    <property type="match status" value="1"/>
</dbReference>
<dbReference type="SUPFAM" id="SSF53850">
    <property type="entry name" value="Periplasmic binding protein-like II"/>
    <property type="match status" value="1"/>
</dbReference>
<comment type="subunit">
    <text evidence="4 8">Monomer.</text>
</comment>
<evidence type="ECO:0000259" key="10">
    <source>
        <dbReference type="Pfam" id="PF03900"/>
    </source>
</evidence>
<dbReference type="EC" id="2.5.1.61" evidence="8"/>
<comment type="catalytic activity">
    <reaction evidence="7 8">
        <text>4 porphobilinogen + H2O = hydroxymethylbilane + 4 NH4(+)</text>
        <dbReference type="Rhea" id="RHEA:13185"/>
        <dbReference type="ChEBI" id="CHEBI:15377"/>
        <dbReference type="ChEBI" id="CHEBI:28938"/>
        <dbReference type="ChEBI" id="CHEBI:57845"/>
        <dbReference type="ChEBI" id="CHEBI:58126"/>
        <dbReference type="EC" id="2.5.1.61"/>
    </reaction>
</comment>
<dbReference type="GO" id="GO:0005737">
    <property type="term" value="C:cytoplasm"/>
    <property type="evidence" value="ECO:0007669"/>
    <property type="project" value="UniProtKB-UniRule"/>
</dbReference>
<evidence type="ECO:0000256" key="6">
    <source>
        <dbReference type="ARBA" id="ARBA00023244"/>
    </source>
</evidence>
<dbReference type="GO" id="GO:0004418">
    <property type="term" value="F:hydroxymethylbilane synthase activity"/>
    <property type="evidence" value="ECO:0007669"/>
    <property type="project" value="UniProtKB-UniRule"/>
</dbReference>
<dbReference type="InterPro" id="IPR022419">
    <property type="entry name" value="Porphobilin_deaminase_cofac_BS"/>
</dbReference>
<dbReference type="InterPro" id="IPR022417">
    <property type="entry name" value="Porphobilin_deaminase_N"/>
</dbReference>
<comment type="pathway">
    <text evidence="2">Porphyrin-containing compound metabolism; protoporphyrin-IX biosynthesis; coproporphyrinogen-III from 5-aminolevulinate: step 2/4.</text>
</comment>
<feature type="domain" description="Porphobilinogen deaminase N-terminal" evidence="9">
    <location>
        <begin position="7"/>
        <end position="216"/>
    </location>
</feature>
<dbReference type="CDD" id="cd13646">
    <property type="entry name" value="PBP2_EcHMBS_like"/>
    <property type="match status" value="1"/>
</dbReference>
<dbReference type="PIRSF" id="PIRSF001438">
    <property type="entry name" value="4pyrrol_synth_OHMeBilane_synth"/>
    <property type="match status" value="1"/>
</dbReference>
<dbReference type="SUPFAM" id="SSF54782">
    <property type="entry name" value="Porphobilinogen deaminase (hydroxymethylbilane synthase), C-terminal domain"/>
    <property type="match status" value="1"/>
</dbReference>
<evidence type="ECO:0000313" key="12">
    <source>
        <dbReference type="Proteomes" id="UP000702544"/>
    </source>
</evidence>
<dbReference type="Gene3D" id="3.30.160.40">
    <property type="entry name" value="Porphobilinogen deaminase, C-terminal domain"/>
    <property type="match status" value="1"/>
</dbReference>
<comment type="caution">
    <text evidence="11">The sequence shown here is derived from an EMBL/GenBank/DDBJ whole genome shotgun (WGS) entry which is preliminary data.</text>
</comment>
<dbReference type="NCBIfam" id="TIGR00212">
    <property type="entry name" value="hemC"/>
    <property type="match status" value="1"/>
</dbReference>
<dbReference type="Gene3D" id="3.40.190.10">
    <property type="entry name" value="Periplasmic binding protein-like II"/>
    <property type="match status" value="2"/>
</dbReference>
<dbReference type="PRINTS" id="PR00151">
    <property type="entry name" value="PORPHBDMNASE"/>
</dbReference>
<keyword evidence="6 8" id="KW-0627">Porphyrin biosynthesis</keyword>
<dbReference type="EMBL" id="JAACAK010000091">
    <property type="protein sequence ID" value="NIR75739.1"/>
    <property type="molecule type" value="Genomic_DNA"/>
</dbReference>
<evidence type="ECO:0000259" key="9">
    <source>
        <dbReference type="Pfam" id="PF01379"/>
    </source>
</evidence>
<keyword evidence="5 8" id="KW-0808">Transferase</keyword>
<sequence length="314" mass="33591">MTGSKTIRIATRGSRLALAQSNWVRDRLAATWPDRRFEIVKISTKGDRVLDRPLPEIGGKGLFTEELEAALRSGDVDIAVHSLKDLPTEAAPGLKIGAVPQREDPRDVWITAPGGPPDLGAAPARARIGTSSERRRAQALASRPDVEVASIRGNVETRLRKLDEGGYDAVIMAAAGLRRLGLAERITSYLEPPHWLPAPGQGAIAVESRRDDARLDELLAPIDDADARAETDAERMLLATLQGGCLVPVGARAVVEGDVISLHALVARSDGSVVVRGEGTEKRTEAGELGIRVARDLLGRGAAEIVADFREGLR</sequence>
<feature type="modified residue" description="S-(dipyrrolylmethanemethyl)cysteine" evidence="8">
    <location>
        <position position="245"/>
    </location>
</feature>
<accession>A0AAE4Z9G4</accession>
<comment type="function">
    <text evidence="1 8">Tetrapolymerization of the monopyrrole PBG into the hydroxymethylbilane pre-uroporphyrinogen in several discrete steps.</text>
</comment>
<dbReference type="Proteomes" id="UP000702544">
    <property type="component" value="Unassembled WGS sequence"/>
</dbReference>
<feature type="domain" description="Porphobilinogen deaminase C-terminal" evidence="10">
    <location>
        <begin position="232"/>
        <end position="298"/>
    </location>
</feature>
<evidence type="ECO:0000256" key="5">
    <source>
        <dbReference type="ARBA" id="ARBA00022679"/>
    </source>
</evidence>
<dbReference type="InterPro" id="IPR036803">
    <property type="entry name" value="Porphobilinogen_deaminase_C_sf"/>
</dbReference>
<dbReference type="PROSITE" id="PS00533">
    <property type="entry name" value="PORPHOBILINOGEN_DEAM"/>
    <property type="match status" value="1"/>
</dbReference>
<evidence type="ECO:0000256" key="8">
    <source>
        <dbReference type="HAMAP-Rule" id="MF_00260"/>
    </source>
</evidence>
<evidence type="ECO:0000256" key="7">
    <source>
        <dbReference type="ARBA" id="ARBA00048169"/>
    </source>
</evidence>
<gene>
    <name evidence="8 11" type="primary">hemC</name>
    <name evidence="11" type="ORF">GWO12_11620</name>
</gene>
<dbReference type="Pfam" id="PF01379">
    <property type="entry name" value="Porphobil_deam"/>
    <property type="match status" value="1"/>
</dbReference>
<dbReference type="AlphaFoldDB" id="A0AAE4Z9G4"/>
<evidence type="ECO:0000256" key="3">
    <source>
        <dbReference type="ARBA" id="ARBA00005638"/>
    </source>
</evidence>
<dbReference type="PANTHER" id="PTHR11557">
    <property type="entry name" value="PORPHOBILINOGEN DEAMINASE"/>
    <property type="match status" value="1"/>
</dbReference>
<dbReference type="GO" id="GO:0006782">
    <property type="term" value="P:protoporphyrinogen IX biosynthetic process"/>
    <property type="evidence" value="ECO:0007669"/>
    <property type="project" value="UniProtKB-UniRule"/>
</dbReference>
<evidence type="ECO:0000256" key="4">
    <source>
        <dbReference type="ARBA" id="ARBA00011245"/>
    </source>
</evidence>
<protein>
    <recommendedName>
        <fullName evidence="8">Porphobilinogen deaminase</fullName>
        <shortName evidence="8">PBG</shortName>
        <ecNumber evidence="8">2.5.1.61</ecNumber>
    </recommendedName>
    <alternativeName>
        <fullName evidence="8">Hydroxymethylbilane synthase</fullName>
        <shortName evidence="8">HMBS</shortName>
    </alternativeName>
    <alternativeName>
        <fullName evidence="8">Pre-uroporphyrinogen synthase</fullName>
    </alternativeName>
</protein>
<evidence type="ECO:0000313" key="11">
    <source>
        <dbReference type="EMBL" id="NIR75739.1"/>
    </source>
</evidence>
<comment type="cofactor">
    <cofactor evidence="8">
        <name>dipyrromethane</name>
        <dbReference type="ChEBI" id="CHEBI:60342"/>
    </cofactor>
    <text evidence="8">Binds 1 dipyrromethane group covalently.</text>
</comment>
<dbReference type="InterPro" id="IPR000860">
    <property type="entry name" value="HemC"/>
</dbReference>
<evidence type="ECO:0000256" key="1">
    <source>
        <dbReference type="ARBA" id="ARBA00002869"/>
    </source>
</evidence>
<name>A0AAE4Z9G4_9BACT</name>
<comment type="miscellaneous">
    <text evidence="8">The porphobilinogen subunits are added to the dipyrromethane group.</text>
</comment>
<dbReference type="HAMAP" id="MF_00260">
    <property type="entry name" value="Porphobil_deam"/>
    <property type="match status" value="1"/>
</dbReference>
<dbReference type="FunFam" id="3.40.190.10:FF:000004">
    <property type="entry name" value="Porphobilinogen deaminase"/>
    <property type="match status" value="1"/>
</dbReference>